<dbReference type="KEGG" id="abae:CL176_02095"/>
<name>A0A347WIK3_9LACT</name>
<dbReference type="InterPro" id="IPR021146">
    <property type="entry name" value="Phage_gp6-like_head-tail"/>
</dbReference>
<dbReference type="InterPro" id="IPR053746">
    <property type="entry name" value="Viral_HT_Connector_Assembly"/>
</dbReference>
<proteinExistence type="predicted"/>
<dbReference type="Pfam" id="PF05135">
    <property type="entry name" value="Phage_connect_1"/>
    <property type="match status" value="1"/>
</dbReference>
<dbReference type="RefSeq" id="WP_118989832.1">
    <property type="nucleotide sequence ID" value="NZ_CP023434.1"/>
</dbReference>
<organism evidence="1 2">
    <name type="scientific">Suicoccus acidiformans</name>
    <dbReference type="NCBI Taxonomy" id="2036206"/>
    <lineage>
        <taxon>Bacteria</taxon>
        <taxon>Bacillati</taxon>
        <taxon>Bacillota</taxon>
        <taxon>Bacilli</taxon>
        <taxon>Lactobacillales</taxon>
        <taxon>Aerococcaceae</taxon>
        <taxon>Suicoccus</taxon>
    </lineage>
</organism>
<protein>
    <submittedName>
        <fullName evidence="1">Phage head-tail adapter protein</fullName>
    </submittedName>
</protein>
<dbReference type="Gene3D" id="1.10.246.150">
    <property type="match status" value="1"/>
</dbReference>
<accession>A0A347WIK3</accession>
<gene>
    <name evidence="1" type="ORF">CL176_02095</name>
</gene>
<dbReference type="Proteomes" id="UP000263232">
    <property type="component" value="Chromosome"/>
</dbReference>
<keyword evidence="2" id="KW-1185">Reference proteome</keyword>
<dbReference type="EMBL" id="CP023434">
    <property type="protein sequence ID" value="AXY24910.1"/>
    <property type="molecule type" value="Genomic_DNA"/>
</dbReference>
<evidence type="ECO:0000313" key="1">
    <source>
        <dbReference type="EMBL" id="AXY24910.1"/>
    </source>
</evidence>
<reference evidence="1 2" key="1">
    <citation type="submission" date="2017-09" db="EMBL/GenBank/DDBJ databases">
        <title>Complete genome sequence of Oxytococcus suis strain ZY16052.</title>
        <authorList>
            <person name="Li F."/>
        </authorList>
    </citation>
    <scope>NUCLEOTIDE SEQUENCE [LARGE SCALE GENOMIC DNA]</scope>
    <source>
        <strain evidence="1 2">ZY16052</strain>
    </source>
</reference>
<evidence type="ECO:0000313" key="2">
    <source>
        <dbReference type="Proteomes" id="UP000263232"/>
    </source>
</evidence>
<dbReference type="OrthoDB" id="1701341at2"/>
<dbReference type="AlphaFoldDB" id="A0A347WIK3"/>
<sequence length="106" mass="11998">MARLDDVKLLLGIKDAEQDELIKLIENLTVSHFVAYINKELVPPECDFIITEVMVKRFNRIGSEGLTNQSVEGLSQTFSAHDFEEYDTFLSRYFGLNTPSGGIKIL</sequence>